<dbReference type="VEuPathDB" id="MicrosporidiaDB:AEWQ_090130"/>
<dbReference type="VEuPathDB" id="MicrosporidiaDB:M970_090120"/>
<name>M1JL25_ENCCN</name>
<evidence type="ECO:0000313" key="1">
    <source>
        <dbReference type="EMBL" id="AGE96239.1"/>
    </source>
</evidence>
<organism evidence="1">
    <name type="scientific">Encephalitozoon cuniculi</name>
    <name type="common">Microsporidian parasite</name>
    <dbReference type="NCBI Taxonomy" id="6035"/>
    <lineage>
        <taxon>Eukaryota</taxon>
        <taxon>Fungi</taxon>
        <taxon>Fungi incertae sedis</taxon>
        <taxon>Microsporidia</taxon>
        <taxon>Unikaryonidae</taxon>
        <taxon>Encephalitozoon</taxon>
    </lineage>
</organism>
<proteinExistence type="predicted"/>
<protein>
    <submittedName>
        <fullName evidence="1">Uncharacterized protein</fullName>
    </submittedName>
</protein>
<dbReference type="VEuPathDB" id="MicrosporidiaDB:ECU09_0120"/>
<dbReference type="VEuPathDB" id="MicrosporidiaDB:AEWD_090120"/>
<gene>
    <name evidence="1" type="ORF">ECU09_0120</name>
</gene>
<sequence length="230" mass="27022">MDIKKVGHVAFLGINKPCTGDKVSDLNPKKMSSYLRKVQKIVDEFESEDRKKLVKYYVQTAKSVLLDEREVKRSKFDLLNDLHTINADGINDVIDDVLGHKILQVRALILDLVDDDYTGDRKAVGKPEKWIRQIVKDAEETFDLDSEFGKQLFSIYNVKLLEEFCKIFTSKNRRFGAGGNQLLLNFYYYERFVTSKIEFDFQRFYDRMVSFFKDHCHRPRKELEKILDGK</sequence>
<dbReference type="AlphaFoldDB" id="M1JL25"/>
<dbReference type="EMBL" id="KC513614">
    <property type="protein sequence ID" value="AGE96239.1"/>
    <property type="molecule type" value="Genomic_DNA"/>
</dbReference>
<dbReference type="VEuPathDB" id="MicrosporidiaDB:AEWR_090120"/>
<reference evidence="1" key="1">
    <citation type="journal article" date="2013" name="Eukaryot. Cell">
        <title>Extremely Reduced Levels of Heterozygosity in the Vertebrate Pathogen Encephalitozoon cuniculi.</title>
        <authorList>
            <person name="Selman M."/>
            <person name="Sak B."/>
            <person name="Kvac M."/>
            <person name="Farinelli L."/>
            <person name="Weiss L.M."/>
            <person name="Corradi N."/>
        </authorList>
    </citation>
    <scope>NUCLEOTIDE SEQUENCE</scope>
</reference>
<accession>M1JL25</accession>